<dbReference type="Gene3D" id="2.40.50.100">
    <property type="match status" value="1"/>
</dbReference>
<keyword evidence="4" id="KW-1003">Cell membrane</keyword>
<keyword evidence="6 9" id="KW-0812">Transmembrane</keyword>
<evidence type="ECO:0000256" key="3">
    <source>
        <dbReference type="ARBA" id="ARBA00022448"/>
    </source>
</evidence>
<reference evidence="12" key="1">
    <citation type="submission" date="2018-06" db="EMBL/GenBank/DDBJ databases">
        <authorList>
            <person name="Zhirakovskaya E."/>
        </authorList>
    </citation>
    <scope>NUCLEOTIDE SEQUENCE</scope>
</reference>
<dbReference type="GO" id="GO:0015031">
    <property type="term" value="P:protein transport"/>
    <property type="evidence" value="ECO:0007669"/>
    <property type="project" value="InterPro"/>
</dbReference>
<evidence type="ECO:0000256" key="1">
    <source>
        <dbReference type="ARBA" id="ARBA00004377"/>
    </source>
</evidence>
<keyword evidence="3" id="KW-0813">Transport</keyword>
<keyword evidence="8 9" id="KW-0472">Membrane</keyword>
<evidence type="ECO:0000259" key="11">
    <source>
        <dbReference type="Pfam" id="PF26002"/>
    </source>
</evidence>
<dbReference type="Pfam" id="PF25994">
    <property type="entry name" value="HH_AprE"/>
    <property type="match status" value="1"/>
</dbReference>
<feature type="domain" description="AprE-like beta-barrel" evidence="11">
    <location>
        <begin position="323"/>
        <end position="413"/>
    </location>
</feature>
<dbReference type="SUPFAM" id="SSF51230">
    <property type="entry name" value="Single hybrid motif"/>
    <property type="match status" value="1"/>
</dbReference>
<feature type="domain" description="AprE-like long alpha-helical hairpin" evidence="10">
    <location>
        <begin position="91"/>
        <end position="278"/>
    </location>
</feature>
<feature type="transmembrane region" description="Helical" evidence="9">
    <location>
        <begin position="15"/>
        <end position="35"/>
    </location>
</feature>
<sequence>MTAPEGNQWSARTPLIIGILSLILLVGGFGTWAALTNISGAIIASGRIEVEQNRQVVQHPDGGVVAEILVKEGDGIEAGQVLVRLEATELQSQLLIAENQLYELMARRGRLEAERDGNDRAEFDPLLLEAAKANPDAAGLIAGQNRLLQARALSTATEIDQLQKRRGQIADQIVGIKAQQVSLRRQIELISKELADQQVLLDKGLAQASRVLALQREDARMSGTMGDLKAQEAQAGGRITETDIEILKLGTTRREEAITELRDQQYRELELRENRRALIQRMQRLEITAPVAGVVYGMQVFALRSVIRPADPVLYIVPQDRPLIINAQVEPTDIDKIFVGQEVTLRFSALDQRRTPELTGRVVQISADAFQDEGTQQTYYRAEIVLSEGEQAKLPEGTTLIPGMPVETFIRTEDRTPIAYLVKPFMDYFAKAFRG</sequence>
<evidence type="ECO:0000256" key="2">
    <source>
        <dbReference type="ARBA" id="ARBA00009477"/>
    </source>
</evidence>
<dbReference type="InterPro" id="IPR050739">
    <property type="entry name" value="MFP"/>
</dbReference>
<comment type="similarity">
    <text evidence="2">Belongs to the membrane fusion protein (MFP) (TC 8.A.1) family.</text>
</comment>
<comment type="subcellular location">
    <subcellularLocation>
        <location evidence="1">Cell inner membrane</location>
        <topology evidence="1">Single-pass membrane protein</topology>
    </subcellularLocation>
</comment>
<name>A0A3B0T7Y5_9ZZZZ</name>
<dbReference type="InterPro" id="IPR011053">
    <property type="entry name" value="Single_hybrid_motif"/>
</dbReference>
<dbReference type="InterPro" id="IPR058982">
    <property type="entry name" value="Beta-barrel_AprE"/>
</dbReference>
<protein>
    <submittedName>
        <fullName evidence="12">Type I secretion membrane fusion protein, HlyD family</fullName>
    </submittedName>
</protein>
<dbReference type="GO" id="GO:0005886">
    <property type="term" value="C:plasma membrane"/>
    <property type="evidence" value="ECO:0007669"/>
    <property type="project" value="UniProtKB-SubCell"/>
</dbReference>
<dbReference type="NCBIfam" id="TIGR01843">
    <property type="entry name" value="type_I_hlyD"/>
    <property type="match status" value="1"/>
</dbReference>
<organism evidence="12">
    <name type="scientific">hydrothermal vent metagenome</name>
    <dbReference type="NCBI Taxonomy" id="652676"/>
    <lineage>
        <taxon>unclassified sequences</taxon>
        <taxon>metagenomes</taxon>
        <taxon>ecological metagenomes</taxon>
    </lineage>
</organism>
<evidence type="ECO:0000256" key="4">
    <source>
        <dbReference type="ARBA" id="ARBA00022475"/>
    </source>
</evidence>
<evidence type="ECO:0000256" key="9">
    <source>
        <dbReference type="SAM" id="Phobius"/>
    </source>
</evidence>
<keyword evidence="5" id="KW-0997">Cell inner membrane</keyword>
<evidence type="ECO:0000313" key="12">
    <source>
        <dbReference type="EMBL" id="VAW04944.1"/>
    </source>
</evidence>
<evidence type="ECO:0000256" key="6">
    <source>
        <dbReference type="ARBA" id="ARBA00022692"/>
    </source>
</evidence>
<evidence type="ECO:0000256" key="5">
    <source>
        <dbReference type="ARBA" id="ARBA00022519"/>
    </source>
</evidence>
<accession>A0A3B0T7Y5</accession>
<gene>
    <name evidence="12" type="ORF">MNBD_ALPHA07-1148</name>
</gene>
<dbReference type="Gene3D" id="2.40.30.170">
    <property type="match status" value="1"/>
</dbReference>
<dbReference type="AlphaFoldDB" id="A0A3B0T7Y5"/>
<dbReference type="PANTHER" id="PTHR30386:SF17">
    <property type="entry name" value="ALKALINE PROTEASE SECRETION PROTEIN APRE"/>
    <property type="match status" value="1"/>
</dbReference>
<dbReference type="Pfam" id="PF26002">
    <property type="entry name" value="Beta-barrel_AprE"/>
    <property type="match status" value="1"/>
</dbReference>
<proteinExistence type="inferred from homology"/>
<dbReference type="InterPro" id="IPR058781">
    <property type="entry name" value="HH_AprE-like"/>
</dbReference>
<evidence type="ECO:0000259" key="10">
    <source>
        <dbReference type="Pfam" id="PF25994"/>
    </source>
</evidence>
<evidence type="ECO:0000256" key="8">
    <source>
        <dbReference type="ARBA" id="ARBA00023136"/>
    </source>
</evidence>
<dbReference type="PANTHER" id="PTHR30386">
    <property type="entry name" value="MEMBRANE FUSION SUBUNIT OF EMRAB-TOLC MULTIDRUG EFFLUX PUMP"/>
    <property type="match status" value="1"/>
</dbReference>
<keyword evidence="7 9" id="KW-1133">Transmembrane helix</keyword>
<dbReference type="InterPro" id="IPR010129">
    <property type="entry name" value="T1SS_HlyD"/>
</dbReference>
<dbReference type="PRINTS" id="PR01490">
    <property type="entry name" value="RTXTOXIND"/>
</dbReference>
<dbReference type="EMBL" id="UOEG01000285">
    <property type="protein sequence ID" value="VAW04944.1"/>
    <property type="molecule type" value="Genomic_DNA"/>
</dbReference>
<evidence type="ECO:0000256" key="7">
    <source>
        <dbReference type="ARBA" id="ARBA00022989"/>
    </source>
</evidence>